<evidence type="ECO:0000313" key="2">
    <source>
        <dbReference type="Proteomes" id="UP001548832"/>
    </source>
</evidence>
<sequence>MVDLPATICRVGALILVLGIIFPTSRAVALTSRDASAVVGLIAALQPEFDQFAYDEEIAADWYERDAADKGLIAAAGFTAESWEVALGETVRGFLATIPIAELDPILGRMKKAISDMGELSDTQKGETISAIDEQIDGLMVLRAEGRPFADIVRPLTPRIRDLILDPTIRQQ</sequence>
<gene>
    <name evidence="1" type="ORF">ABVQ20_22310</name>
</gene>
<proteinExistence type="predicted"/>
<dbReference type="RefSeq" id="WP_354461630.1">
    <property type="nucleotide sequence ID" value="NZ_JBEWSZ010000001.1"/>
</dbReference>
<dbReference type="EMBL" id="JBEWSZ010000001">
    <property type="protein sequence ID" value="MET2829711.1"/>
    <property type="molecule type" value="Genomic_DNA"/>
</dbReference>
<name>A0ABV2DI42_9HYPH</name>
<comment type="caution">
    <text evidence="1">The sequence shown here is derived from an EMBL/GenBank/DDBJ whole genome shotgun (WGS) entry which is preliminary data.</text>
</comment>
<reference evidence="1 2" key="1">
    <citation type="submission" date="2024-06" db="EMBL/GenBank/DDBJ databases">
        <authorList>
            <person name="Kim D.-U."/>
        </authorList>
    </citation>
    <scope>NUCLEOTIDE SEQUENCE [LARGE SCALE GENOMIC DNA]</scope>
    <source>
        <strain evidence="1 2">KACC15460</strain>
    </source>
</reference>
<keyword evidence="2" id="KW-1185">Reference proteome</keyword>
<dbReference type="Proteomes" id="UP001548832">
    <property type="component" value="Unassembled WGS sequence"/>
</dbReference>
<protein>
    <submittedName>
        <fullName evidence="1">Uncharacterized protein</fullName>
    </submittedName>
</protein>
<evidence type="ECO:0000313" key="1">
    <source>
        <dbReference type="EMBL" id="MET2829711.1"/>
    </source>
</evidence>
<accession>A0ABV2DI42</accession>
<organism evidence="1 2">
    <name type="scientific">Mesorhizobium shangrilense</name>
    <dbReference type="NCBI Taxonomy" id="460060"/>
    <lineage>
        <taxon>Bacteria</taxon>
        <taxon>Pseudomonadati</taxon>
        <taxon>Pseudomonadota</taxon>
        <taxon>Alphaproteobacteria</taxon>
        <taxon>Hyphomicrobiales</taxon>
        <taxon>Phyllobacteriaceae</taxon>
        <taxon>Mesorhizobium</taxon>
    </lineage>
</organism>